<feature type="compositionally biased region" description="Basic and acidic residues" evidence="1">
    <location>
        <begin position="165"/>
        <end position="178"/>
    </location>
</feature>
<dbReference type="GO" id="GO:0020037">
    <property type="term" value="F:heme binding"/>
    <property type="evidence" value="ECO:0007669"/>
    <property type="project" value="InterPro"/>
</dbReference>
<organism evidence="2 4">
    <name type="scientific">Burkholderia gladioli</name>
    <name type="common">Pseudomonas marginata</name>
    <name type="synonym">Phytomonas marginata</name>
    <dbReference type="NCBI Taxonomy" id="28095"/>
    <lineage>
        <taxon>Bacteria</taxon>
        <taxon>Pseudomonadati</taxon>
        <taxon>Pseudomonadota</taxon>
        <taxon>Betaproteobacteria</taxon>
        <taxon>Burkholderiales</taxon>
        <taxon>Burkholderiaceae</taxon>
        <taxon>Burkholderia</taxon>
    </lineage>
</organism>
<dbReference type="EMBL" id="CP104214">
    <property type="protein sequence ID" value="UWX68715.1"/>
    <property type="molecule type" value="Genomic_DNA"/>
</dbReference>
<feature type="region of interest" description="Disordered" evidence="1">
    <location>
        <begin position="162"/>
        <end position="194"/>
    </location>
</feature>
<feature type="region of interest" description="Disordered" evidence="1">
    <location>
        <begin position="1"/>
        <end position="32"/>
    </location>
</feature>
<gene>
    <name evidence="2" type="ORF">DM48_5281</name>
    <name evidence="3" type="ORF">NYZ96_10720</name>
</gene>
<dbReference type="Proteomes" id="UP000029590">
    <property type="component" value="Unassembled WGS sequence"/>
</dbReference>
<dbReference type="AlphaFoldDB" id="A0AAW3ESK8"/>
<dbReference type="InterPro" id="IPR012292">
    <property type="entry name" value="Globin/Proto"/>
</dbReference>
<name>A0AAW3ESK8_BURGA</name>
<dbReference type="Gene3D" id="1.10.490.10">
    <property type="entry name" value="Globins"/>
    <property type="match status" value="1"/>
</dbReference>
<sequence length="194" mass="21512">MIPTNPALELAARPSPEAVSPAPAGPREAEPSEDNIRGLVDAFYLQVRADPLLGPVFGARLDGRWDEHLPKMVAFWSNLVLGTKGYRGNLQARHQPLEGVEPAHFSRWLALFLRTVEARYQPAAAVRFMEPALRIAQSLQLSRFGWDYRIPDEQQALLDAIAPKRPRDDDAHPARPRGEPFPARIIGRGADDGA</sequence>
<reference evidence="3" key="2">
    <citation type="submission" date="2022-09" db="EMBL/GenBank/DDBJ databases">
        <title>Genomic of Burkholderia gladioli.</title>
        <authorList>
            <person name="Wu H."/>
        </authorList>
    </citation>
    <scope>NUCLEOTIDE SEQUENCE</scope>
    <source>
        <strain evidence="3">ZN-S4</strain>
    </source>
</reference>
<dbReference type="GO" id="GO:0019825">
    <property type="term" value="F:oxygen binding"/>
    <property type="evidence" value="ECO:0007669"/>
    <property type="project" value="InterPro"/>
</dbReference>
<evidence type="ECO:0000256" key="1">
    <source>
        <dbReference type="SAM" id="MobiDB-lite"/>
    </source>
</evidence>
<dbReference type="InterPro" id="IPR009050">
    <property type="entry name" value="Globin-like_sf"/>
</dbReference>
<proteinExistence type="predicted"/>
<accession>A0AAW3ESK8</accession>
<reference evidence="2 4" key="1">
    <citation type="submission" date="2014-04" db="EMBL/GenBank/DDBJ databases">
        <authorList>
            <person name="Bishop-Lilly K.A."/>
            <person name="Broomall S.M."/>
            <person name="Chain P.S."/>
            <person name="Chertkov O."/>
            <person name="Coyne S.R."/>
            <person name="Daligault H.E."/>
            <person name="Davenport K.W."/>
            <person name="Erkkila T."/>
            <person name="Frey K.G."/>
            <person name="Gibbons H.S."/>
            <person name="Gu W."/>
            <person name="Jaissle J."/>
            <person name="Johnson S.L."/>
            <person name="Koroleva G.I."/>
            <person name="Ladner J.T."/>
            <person name="Lo C.-C."/>
            <person name="Minogue T.D."/>
            <person name="Munk C."/>
            <person name="Palacios G.F."/>
            <person name="Redden C.L."/>
            <person name="Rosenzweig C.N."/>
            <person name="Scholz M.B."/>
            <person name="Teshima H."/>
            <person name="Xu Y."/>
        </authorList>
    </citation>
    <scope>NUCLEOTIDE SEQUENCE [LARGE SCALE GENOMIC DNA]</scope>
    <source>
        <strain evidence="4">gladioli</strain>
        <strain evidence="2">Gladioli</strain>
    </source>
</reference>
<evidence type="ECO:0000313" key="2">
    <source>
        <dbReference type="EMBL" id="KGC09749.1"/>
    </source>
</evidence>
<evidence type="ECO:0000313" key="4">
    <source>
        <dbReference type="Proteomes" id="UP000029590"/>
    </source>
</evidence>
<dbReference type="RefSeq" id="WP_226285161.1">
    <property type="nucleotide sequence ID" value="NZ_CADEQR010000002.1"/>
</dbReference>
<protein>
    <submittedName>
        <fullName evidence="2">Bacterial-like globin family protein</fullName>
    </submittedName>
    <submittedName>
        <fullName evidence="3">Group III truncated hemoglobin</fullName>
    </submittedName>
</protein>
<dbReference type="CDD" id="cd08916">
    <property type="entry name" value="TrHb3_P"/>
    <property type="match status" value="1"/>
</dbReference>
<evidence type="ECO:0000313" key="3">
    <source>
        <dbReference type="EMBL" id="UWX68715.1"/>
    </source>
</evidence>
<dbReference type="EMBL" id="JPGG01000018">
    <property type="protein sequence ID" value="KGC09749.1"/>
    <property type="molecule type" value="Genomic_DNA"/>
</dbReference>
<dbReference type="KEGG" id="bgo:BM43_3636"/>
<dbReference type="SUPFAM" id="SSF46458">
    <property type="entry name" value="Globin-like"/>
    <property type="match status" value="1"/>
</dbReference>
<dbReference type="Proteomes" id="UP001059745">
    <property type="component" value="Chromosome 1"/>
</dbReference>